<dbReference type="Gene3D" id="3.90.1010.10">
    <property type="match status" value="1"/>
</dbReference>
<gene>
    <name evidence="2" type="ORF">SAMN02745150_00787</name>
</gene>
<dbReference type="GO" id="GO:0005506">
    <property type="term" value="F:iron ion binding"/>
    <property type="evidence" value="ECO:0007669"/>
    <property type="project" value="InterPro"/>
</dbReference>
<dbReference type="RefSeq" id="WP_092318846.1">
    <property type="nucleotide sequence ID" value="NZ_FOKY01000004.1"/>
</dbReference>
<organism evidence="2 3">
    <name type="scientific">Brevinema andersonii</name>
    <dbReference type="NCBI Taxonomy" id="34097"/>
    <lineage>
        <taxon>Bacteria</taxon>
        <taxon>Pseudomonadati</taxon>
        <taxon>Spirochaetota</taxon>
        <taxon>Spirochaetia</taxon>
        <taxon>Brevinematales</taxon>
        <taxon>Brevinemataceae</taxon>
        <taxon>Brevinema</taxon>
    </lineage>
</organism>
<dbReference type="OrthoDB" id="9804157at2"/>
<proteinExistence type="predicted"/>
<dbReference type="STRING" id="34097.SAMN02745150_00787"/>
<dbReference type="Pfam" id="PF01592">
    <property type="entry name" value="NifU_N"/>
    <property type="match status" value="1"/>
</dbReference>
<protein>
    <submittedName>
        <fullName evidence="2">Nitrogen fixation protein NifU</fullName>
    </submittedName>
</protein>
<reference evidence="3" key="1">
    <citation type="submission" date="2016-10" db="EMBL/GenBank/DDBJ databases">
        <authorList>
            <person name="Varghese N."/>
            <person name="Submissions S."/>
        </authorList>
    </citation>
    <scope>NUCLEOTIDE SEQUENCE [LARGE SCALE GENOMIC DNA]</scope>
    <source>
        <strain evidence="3">ATCC 43811</strain>
    </source>
</reference>
<dbReference type="NCBIfam" id="TIGR01994">
    <property type="entry name" value="SUF_scaf_2"/>
    <property type="match status" value="1"/>
</dbReference>
<evidence type="ECO:0000313" key="3">
    <source>
        <dbReference type="Proteomes" id="UP000240042"/>
    </source>
</evidence>
<dbReference type="PANTHER" id="PTHR10093">
    <property type="entry name" value="IRON-SULFUR CLUSTER ASSEMBLY ENZYME NIFU HOMOLOG"/>
    <property type="match status" value="1"/>
</dbReference>
<accession>A0A1I1E0G6</accession>
<dbReference type="EMBL" id="FOKY01000004">
    <property type="protein sequence ID" value="SFB78460.1"/>
    <property type="molecule type" value="Genomic_DNA"/>
</dbReference>
<feature type="domain" description="NIF system FeS cluster assembly NifU N-terminal" evidence="1">
    <location>
        <begin position="9"/>
        <end position="132"/>
    </location>
</feature>
<dbReference type="Proteomes" id="UP000240042">
    <property type="component" value="Unassembled WGS sequence"/>
</dbReference>
<evidence type="ECO:0000259" key="1">
    <source>
        <dbReference type="Pfam" id="PF01592"/>
    </source>
</evidence>
<dbReference type="GO" id="GO:0016226">
    <property type="term" value="P:iron-sulfur cluster assembly"/>
    <property type="evidence" value="ECO:0007669"/>
    <property type="project" value="InterPro"/>
</dbReference>
<name>A0A1I1E0G6_BREAD</name>
<dbReference type="SUPFAM" id="SSF82649">
    <property type="entry name" value="SufE/NifU"/>
    <property type="match status" value="1"/>
</dbReference>
<dbReference type="CDD" id="cd06664">
    <property type="entry name" value="IscU_like"/>
    <property type="match status" value="1"/>
</dbReference>
<dbReference type="GO" id="GO:0051536">
    <property type="term" value="F:iron-sulfur cluster binding"/>
    <property type="evidence" value="ECO:0007669"/>
    <property type="project" value="InterPro"/>
</dbReference>
<dbReference type="InterPro" id="IPR002871">
    <property type="entry name" value="NIF_FeS_clus_asmbl_NifU_N"/>
</dbReference>
<dbReference type="AlphaFoldDB" id="A0A1I1E0G6"/>
<sequence length="157" mass="17540">MSNNLASLYQELILEHSRNPRNFGTLPVPPAQEGWGVNPSCGDKLVLYLEKDSDKIVNIKYDNEGCAIFKASCSLMSQMLMGKTTEEVKKILNVYMDSLILSNDVPDNESIELLGKLKIFENVKNYPARVKCAALFARTMQSMLDNENTVVSSEDIS</sequence>
<evidence type="ECO:0000313" key="2">
    <source>
        <dbReference type="EMBL" id="SFB78460.1"/>
    </source>
</evidence>
<keyword evidence="3" id="KW-1185">Reference proteome</keyword>